<keyword evidence="3" id="KW-0963">Cytoplasm</keyword>
<dbReference type="GO" id="GO:0005634">
    <property type="term" value="C:nucleus"/>
    <property type="evidence" value="ECO:0007669"/>
    <property type="project" value="UniProtKB-SubCell"/>
</dbReference>
<name>A0A9N7W2T5_PLEPL</name>
<dbReference type="InterPro" id="IPR012852">
    <property type="entry name" value="CALCOCO1-like"/>
</dbReference>
<evidence type="ECO:0000256" key="7">
    <source>
        <dbReference type="SAM" id="Coils"/>
    </source>
</evidence>
<dbReference type="Gene3D" id="2.60.40.2840">
    <property type="match status" value="1"/>
</dbReference>
<keyword evidence="5" id="KW-0539">Nucleus</keyword>
<dbReference type="OrthoDB" id="10015001at2759"/>
<accession>A0A9N7W2T5</accession>
<evidence type="ECO:0008006" key="13">
    <source>
        <dbReference type="Google" id="ProtNLM"/>
    </source>
</evidence>
<feature type="domain" description="Calcium binding and coiled-coil" evidence="9">
    <location>
        <begin position="322"/>
        <end position="510"/>
    </location>
</feature>
<gene>
    <name evidence="11" type="ORF">PLEPLA_LOCUS47148</name>
</gene>
<evidence type="ECO:0000259" key="10">
    <source>
        <dbReference type="Pfam" id="PF17751"/>
    </source>
</evidence>
<proteinExistence type="inferred from homology"/>
<comment type="similarity">
    <text evidence="6">Belongs to the CALCOCO family.</text>
</comment>
<evidence type="ECO:0000256" key="6">
    <source>
        <dbReference type="ARBA" id="ARBA00037963"/>
    </source>
</evidence>
<dbReference type="GO" id="GO:0003713">
    <property type="term" value="F:transcription coactivator activity"/>
    <property type="evidence" value="ECO:0007669"/>
    <property type="project" value="TreeGrafter"/>
</dbReference>
<dbReference type="InterPro" id="IPR051002">
    <property type="entry name" value="UBA_autophagy_assoc_protein"/>
</dbReference>
<evidence type="ECO:0000313" key="12">
    <source>
        <dbReference type="Proteomes" id="UP001153269"/>
    </source>
</evidence>
<feature type="region of interest" description="Disordered" evidence="8">
    <location>
        <begin position="497"/>
        <end position="525"/>
    </location>
</feature>
<feature type="compositionally biased region" description="Low complexity" evidence="8">
    <location>
        <begin position="1"/>
        <end position="20"/>
    </location>
</feature>
<sequence>MPTSTSRGSRNSSTSISQQIKVKRPDPMDKQSTVVFRNVGQLYFPQSRVECHYSLTSDHQWSSSDWIGIFEVGWSSLKQYFTYAWALAPEGYTEGTDVNCCALFQAYYLPRPGDMEFQFVYVDKSGEVCGSSRPFNFCTPKPLEEMETLTEERGEEEDGEEREEDLLLVIPKAELLQSQLEECLKNQASLQQALDATKKETHEEKETCKTLQVEWENEREEMREEISVLRDDLRQSRDKLEKMEGKHKDARYSQENLTSELSKLVTDKSETEQRIRDLEEEVKALTERENEANMETERLKERLKKMSTQMKHNEEKRKTLQVDKEAGLVEVRGLQERLDVADHVNESVRRELRELATRQAHNHTDLHQARLQVAQLTLQLSEENLVLREERANWALEREASKHGAEADKNKLQELSCEMERKEEWLQEERMEREKLEIKLGNERDCNRVLLGDAVRELQTLRASLRRLHTEREEEQLEKQDLVSYIHQLEQKLGIAPENKSNEKIPTSVSPVTEEKKIPSPASPRSVSSPIFLLTHLGQSHRAEICAETHNQSKDNTPASDTQGVEMLQEIQANERKELILPELIDPVLSDLADSPVW</sequence>
<comment type="caution">
    <text evidence="11">The sequence shown here is derived from an EMBL/GenBank/DDBJ whole genome shotgun (WGS) entry which is preliminary data.</text>
</comment>
<dbReference type="Pfam" id="PF07888">
    <property type="entry name" value="CALCOCO1"/>
    <property type="match status" value="1"/>
</dbReference>
<evidence type="ECO:0000256" key="4">
    <source>
        <dbReference type="ARBA" id="ARBA00023054"/>
    </source>
</evidence>
<dbReference type="Pfam" id="PF17751">
    <property type="entry name" value="SKICH"/>
    <property type="match status" value="1"/>
</dbReference>
<dbReference type="AlphaFoldDB" id="A0A9N7W2T5"/>
<evidence type="ECO:0000256" key="8">
    <source>
        <dbReference type="SAM" id="MobiDB-lite"/>
    </source>
</evidence>
<feature type="coiled-coil region" evidence="7">
    <location>
        <begin position="173"/>
        <end position="316"/>
    </location>
</feature>
<evidence type="ECO:0000313" key="11">
    <source>
        <dbReference type="EMBL" id="CAB1459311.1"/>
    </source>
</evidence>
<evidence type="ECO:0000256" key="3">
    <source>
        <dbReference type="ARBA" id="ARBA00022490"/>
    </source>
</evidence>
<dbReference type="InterPro" id="IPR041611">
    <property type="entry name" value="SKICH"/>
</dbReference>
<feature type="domain" description="SKICH" evidence="10">
    <location>
        <begin position="34"/>
        <end position="137"/>
    </location>
</feature>
<reference evidence="11" key="1">
    <citation type="submission" date="2020-03" db="EMBL/GenBank/DDBJ databases">
        <authorList>
            <person name="Weist P."/>
        </authorList>
    </citation>
    <scope>NUCLEOTIDE SEQUENCE</scope>
</reference>
<keyword evidence="4 7" id="KW-0175">Coiled coil</keyword>
<evidence type="ECO:0000259" key="9">
    <source>
        <dbReference type="Pfam" id="PF07888"/>
    </source>
</evidence>
<dbReference type="Proteomes" id="UP001153269">
    <property type="component" value="Unassembled WGS sequence"/>
</dbReference>
<dbReference type="GO" id="GO:0045944">
    <property type="term" value="P:positive regulation of transcription by RNA polymerase II"/>
    <property type="evidence" value="ECO:0007669"/>
    <property type="project" value="TreeGrafter"/>
</dbReference>
<evidence type="ECO:0000256" key="5">
    <source>
        <dbReference type="ARBA" id="ARBA00023242"/>
    </source>
</evidence>
<feature type="region of interest" description="Disordered" evidence="8">
    <location>
        <begin position="1"/>
        <end position="28"/>
    </location>
</feature>
<dbReference type="GO" id="GO:0005737">
    <property type="term" value="C:cytoplasm"/>
    <property type="evidence" value="ECO:0007669"/>
    <property type="project" value="UniProtKB-SubCell"/>
</dbReference>
<evidence type="ECO:0000256" key="2">
    <source>
        <dbReference type="ARBA" id="ARBA00004496"/>
    </source>
</evidence>
<dbReference type="PANTHER" id="PTHR31915">
    <property type="entry name" value="SKICH DOMAIN-CONTAINING PROTEIN"/>
    <property type="match status" value="1"/>
</dbReference>
<dbReference type="PANTHER" id="PTHR31915:SF5">
    <property type="entry name" value="CALCIUM-BINDING AND COILED-COIL DOMAIN-CONTAINING PROTEIN 1"/>
    <property type="match status" value="1"/>
</dbReference>
<comment type="subcellular location">
    <subcellularLocation>
        <location evidence="2">Cytoplasm</location>
    </subcellularLocation>
    <subcellularLocation>
        <location evidence="1">Nucleus</location>
    </subcellularLocation>
</comment>
<keyword evidence="12" id="KW-1185">Reference proteome</keyword>
<dbReference type="EMBL" id="CADEAL010004425">
    <property type="protein sequence ID" value="CAB1459311.1"/>
    <property type="molecule type" value="Genomic_DNA"/>
</dbReference>
<protein>
    <recommendedName>
        <fullName evidence="13">Calcium-binding and coiled-coil domain-containing protein 1-like</fullName>
    </recommendedName>
</protein>
<evidence type="ECO:0000256" key="1">
    <source>
        <dbReference type="ARBA" id="ARBA00004123"/>
    </source>
</evidence>
<organism evidence="11 12">
    <name type="scientific">Pleuronectes platessa</name>
    <name type="common">European plaice</name>
    <dbReference type="NCBI Taxonomy" id="8262"/>
    <lineage>
        <taxon>Eukaryota</taxon>
        <taxon>Metazoa</taxon>
        <taxon>Chordata</taxon>
        <taxon>Craniata</taxon>
        <taxon>Vertebrata</taxon>
        <taxon>Euteleostomi</taxon>
        <taxon>Actinopterygii</taxon>
        <taxon>Neopterygii</taxon>
        <taxon>Teleostei</taxon>
        <taxon>Neoteleostei</taxon>
        <taxon>Acanthomorphata</taxon>
        <taxon>Carangaria</taxon>
        <taxon>Pleuronectiformes</taxon>
        <taxon>Pleuronectoidei</taxon>
        <taxon>Pleuronectidae</taxon>
        <taxon>Pleuronectes</taxon>
    </lineage>
</organism>
<feature type="coiled-coil region" evidence="7">
    <location>
        <begin position="412"/>
        <end position="492"/>
    </location>
</feature>